<keyword evidence="1" id="KW-0812">Transmembrane</keyword>
<keyword evidence="3" id="KW-1185">Reference proteome</keyword>
<sequence length="117" mass="12776">MLEKFEQLCGVFSVSADALLFGAQSPAQPDGREQSRRAKAHFRMAAVVVLAAAGVLLVAAALLFALIESQQPYQTWYTVLGPYASHLFCTWRVWLLMLGIGMAGAGGVCIAREYRRL</sequence>
<name>A0ABT7UTA4_9FIRM</name>
<reference evidence="2 3" key="3">
    <citation type="submission" date="2023-06" db="EMBL/GenBank/DDBJ databases">
        <authorList>
            <person name="Zeman M."/>
            <person name="Kubasova T."/>
            <person name="Jahodarova E."/>
            <person name="Nykrynova M."/>
            <person name="Rychlik I."/>
        </authorList>
    </citation>
    <scope>NUCLEOTIDE SEQUENCE [LARGE SCALE GENOMIC DNA]</scope>
    <source>
        <strain evidence="2 3">ET340</strain>
    </source>
</reference>
<accession>A0ABT7UTA4</accession>
<dbReference type="EMBL" id="JAUDCL010000015">
    <property type="protein sequence ID" value="MDM8201470.1"/>
    <property type="molecule type" value="Genomic_DNA"/>
</dbReference>
<dbReference type="Proteomes" id="UP001529380">
    <property type="component" value="Unassembled WGS sequence"/>
</dbReference>
<proteinExistence type="predicted"/>
<feature type="transmembrane region" description="Helical" evidence="1">
    <location>
        <begin position="42"/>
        <end position="67"/>
    </location>
</feature>
<dbReference type="RefSeq" id="WP_289599986.1">
    <property type="nucleotide sequence ID" value="NZ_JAUDCL010000015.1"/>
</dbReference>
<feature type="transmembrane region" description="Helical" evidence="1">
    <location>
        <begin position="91"/>
        <end position="111"/>
    </location>
</feature>
<evidence type="ECO:0000313" key="3">
    <source>
        <dbReference type="Proteomes" id="UP001529380"/>
    </source>
</evidence>
<evidence type="ECO:0000313" key="2">
    <source>
        <dbReference type="EMBL" id="MDM8201470.1"/>
    </source>
</evidence>
<reference evidence="2 3" key="1">
    <citation type="submission" date="2023-06" db="EMBL/GenBank/DDBJ databases">
        <title>Identification and characterization of horizontal gene transfer across gut microbiota members of farm animals based on homology search.</title>
        <authorList>
            <person name="Schwarzerova J."/>
            <person name="Nykrynova M."/>
            <person name="Jureckova K."/>
            <person name="Cejkova D."/>
            <person name="Rychlik I."/>
        </authorList>
    </citation>
    <scope>NUCLEOTIDE SEQUENCE [LARGE SCALE GENOMIC DNA]</scope>
    <source>
        <strain evidence="2 3">ET340</strain>
    </source>
</reference>
<protein>
    <submittedName>
        <fullName evidence="2">Uncharacterized protein</fullName>
    </submittedName>
</protein>
<reference evidence="3" key="2">
    <citation type="submission" date="2023-06" db="EMBL/GenBank/DDBJ databases">
        <title>Identification and characterization of horizontal gene transfer across gut microbiota members of farm animals based on homology search.</title>
        <authorList>
            <person name="Zeman M."/>
            <person name="Kubasova T."/>
            <person name="Jahodarova E."/>
            <person name="Nykrynova M."/>
            <person name="Rychlik I."/>
        </authorList>
    </citation>
    <scope>NUCLEOTIDE SEQUENCE [LARGE SCALE GENOMIC DNA]</scope>
    <source>
        <strain evidence="3">ET340</strain>
    </source>
</reference>
<keyword evidence="1" id="KW-1133">Transmembrane helix</keyword>
<comment type="caution">
    <text evidence="2">The sequence shown here is derived from an EMBL/GenBank/DDBJ whole genome shotgun (WGS) entry which is preliminary data.</text>
</comment>
<organism evidence="2 3">
    <name type="scientific">Allofournierella massiliensis</name>
    <dbReference type="NCBI Taxonomy" id="1650663"/>
    <lineage>
        <taxon>Bacteria</taxon>
        <taxon>Bacillati</taxon>
        <taxon>Bacillota</taxon>
        <taxon>Clostridia</taxon>
        <taxon>Eubacteriales</taxon>
        <taxon>Oscillospiraceae</taxon>
        <taxon>Allofournierella</taxon>
    </lineage>
</organism>
<keyword evidence="1" id="KW-0472">Membrane</keyword>
<evidence type="ECO:0000256" key="1">
    <source>
        <dbReference type="SAM" id="Phobius"/>
    </source>
</evidence>
<gene>
    <name evidence="2" type="ORF">QUW08_09220</name>
</gene>